<comment type="caution">
    <text evidence="2">The sequence shown here is derived from an EMBL/GenBank/DDBJ whole genome shotgun (WGS) entry which is preliminary data.</text>
</comment>
<reference evidence="2 3" key="1">
    <citation type="submission" date="2018-09" db="EMBL/GenBank/DDBJ databases">
        <authorList>
            <person name="Zhu H."/>
        </authorList>
    </citation>
    <scope>NUCLEOTIDE SEQUENCE [LARGE SCALE GENOMIC DNA]</scope>
    <source>
        <strain evidence="2 3">K2S05-167</strain>
    </source>
</reference>
<dbReference type="RefSeq" id="WP_119766103.1">
    <property type="nucleotide sequence ID" value="NZ_QYUJ01000014.1"/>
</dbReference>
<protein>
    <submittedName>
        <fullName evidence="2">Uncharacterized protein</fullName>
    </submittedName>
</protein>
<keyword evidence="1" id="KW-0472">Membrane</keyword>
<feature type="transmembrane region" description="Helical" evidence="1">
    <location>
        <begin position="40"/>
        <end position="56"/>
    </location>
</feature>
<dbReference type="Proteomes" id="UP000286287">
    <property type="component" value="Unassembled WGS sequence"/>
</dbReference>
<dbReference type="AlphaFoldDB" id="A0A418VBH8"/>
<evidence type="ECO:0000313" key="3">
    <source>
        <dbReference type="Proteomes" id="UP000286287"/>
    </source>
</evidence>
<keyword evidence="3" id="KW-1185">Reference proteome</keyword>
<accession>A0A418VBH8</accession>
<dbReference type="OrthoDB" id="72597at2"/>
<feature type="transmembrane region" description="Helical" evidence="1">
    <location>
        <begin position="63"/>
        <end position="80"/>
    </location>
</feature>
<sequence>MTAPHLALSVTALLLAGLLLLGLSLQLGWRQDQARWPHHALFFAVTVSLALSLFLLWRRQLPVWPLLPALALLLSMPLTRPGQANHWQRALLVTLAFMLGVLITVR</sequence>
<keyword evidence="1" id="KW-1133">Transmembrane helix</keyword>
<gene>
    <name evidence="2" type="ORF">D3875_19285</name>
</gene>
<dbReference type="EMBL" id="QYUJ01000014">
    <property type="protein sequence ID" value="RJF73370.1"/>
    <property type="molecule type" value="Genomic_DNA"/>
</dbReference>
<evidence type="ECO:0000256" key="1">
    <source>
        <dbReference type="SAM" id="Phobius"/>
    </source>
</evidence>
<keyword evidence="1" id="KW-0812">Transmembrane</keyword>
<organism evidence="2 3">
    <name type="scientific">Deinococcus cavernae</name>
    <dbReference type="NCBI Taxonomy" id="2320857"/>
    <lineage>
        <taxon>Bacteria</taxon>
        <taxon>Thermotogati</taxon>
        <taxon>Deinococcota</taxon>
        <taxon>Deinococci</taxon>
        <taxon>Deinococcales</taxon>
        <taxon>Deinococcaceae</taxon>
        <taxon>Deinococcus</taxon>
    </lineage>
</organism>
<proteinExistence type="predicted"/>
<feature type="transmembrane region" description="Helical" evidence="1">
    <location>
        <begin position="86"/>
        <end position="105"/>
    </location>
</feature>
<name>A0A418VBH8_9DEIO</name>
<evidence type="ECO:0000313" key="2">
    <source>
        <dbReference type="EMBL" id="RJF73370.1"/>
    </source>
</evidence>